<dbReference type="SMART" id="SM00331">
    <property type="entry name" value="PP2C_SIG"/>
    <property type="match status" value="1"/>
</dbReference>
<keyword evidence="2" id="KW-1133">Transmembrane helix</keyword>
<dbReference type="SUPFAM" id="SSF81606">
    <property type="entry name" value="PP2C-like"/>
    <property type="match status" value="1"/>
</dbReference>
<dbReference type="CDD" id="cd00143">
    <property type="entry name" value="PP2Cc"/>
    <property type="match status" value="1"/>
</dbReference>
<dbReference type="AlphaFoldDB" id="A0A6J6HZD6"/>
<feature type="region of interest" description="Disordered" evidence="1">
    <location>
        <begin position="360"/>
        <end position="383"/>
    </location>
</feature>
<dbReference type="PROSITE" id="PS51746">
    <property type="entry name" value="PPM_2"/>
    <property type="match status" value="1"/>
</dbReference>
<evidence type="ECO:0000313" key="4">
    <source>
        <dbReference type="EMBL" id="CAB4616564.1"/>
    </source>
</evidence>
<keyword evidence="2" id="KW-0472">Membrane</keyword>
<sequence length="383" mass="40359">MGGHQAGEVASRLAVETVREEFDSAGTDVLVSAVEKANRELVSRSTDDPDLAGMGTTLCAMALVDIGGRDAVGVVNVGDSRLYLLSEGELRQITEDHSLVATLERQGRITAAEAAVHPQRNILTRALGIDGTVMVDSWEIIPVVGDRYLLCSDGLFNEVDENRISATLRQLADPGEAARELTRLANEGGGRDNITCVVVDVSDDTGRDTDRDVVGRVLSAHTGGDIPIDAPATNSAQSGADQQIKPKVRQAGQTLRSRYTWRVGAFLGALLAIVLFGLGFIVWTGTNTWYVGVEGDSVAIFRGKPGGLLWIDPELSEITALPLADVPAASLAAVTAGVEEPSQSAARRYVANLIEQHDRATSSTSTASTSSTSSMATTTTTVG</sequence>
<feature type="transmembrane region" description="Helical" evidence="2">
    <location>
        <begin position="259"/>
        <end position="283"/>
    </location>
</feature>
<dbReference type="Pfam" id="PF00481">
    <property type="entry name" value="PP2C"/>
    <property type="match status" value="1"/>
</dbReference>
<dbReference type="InterPro" id="IPR036457">
    <property type="entry name" value="PPM-type-like_dom_sf"/>
</dbReference>
<proteinExistence type="predicted"/>
<dbReference type="EMBL" id="CAEZUP010000067">
    <property type="protein sequence ID" value="CAB4616564.1"/>
    <property type="molecule type" value="Genomic_DNA"/>
</dbReference>
<evidence type="ECO:0000256" key="1">
    <source>
        <dbReference type="SAM" id="MobiDB-lite"/>
    </source>
</evidence>
<feature type="domain" description="PPM-type phosphatase" evidence="3">
    <location>
        <begin position="1"/>
        <end position="201"/>
    </location>
</feature>
<organism evidence="4">
    <name type="scientific">freshwater metagenome</name>
    <dbReference type="NCBI Taxonomy" id="449393"/>
    <lineage>
        <taxon>unclassified sequences</taxon>
        <taxon>metagenomes</taxon>
        <taxon>ecological metagenomes</taxon>
    </lineage>
</organism>
<name>A0A6J6HZD6_9ZZZZ</name>
<gene>
    <name evidence="4" type="ORF">UFOPK1835_01444</name>
</gene>
<evidence type="ECO:0000256" key="2">
    <source>
        <dbReference type="SAM" id="Phobius"/>
    </source>
</evidence>
<dbReference type="Gene3D" id="3.60.40.10">
    <property type="entry name" value="PPM-type phosphatase domain"/>
    <property type="match status" value="1"/>
</dbReference>
<reference evidence="4" key="1">
    <citation type="submission" date="2020-05" db="EMBL/GenBank/DDBJ databases">
        <authorList>
            <person name="Chiriac C."/>
            <person name="Salcher M."/>
            <person name="Ghai R."/>
            <person name="Kavagutti S V."/>
        </authorList>
    </citation>
    <scope>NUCLEOTIDE SEQUENCE</scope>
</reference>
<evidence type="ECO:0000259" key="3">
    <source>
        <dbReference type="PROSITE" id="PS51746"/>
    </source>
</evidence>
<feature type="compositionally biased region" description="Low complexity" evidence="1">
    <location>
        <begin position="361"/>
        <end position="383"/>
    </location>
</feature>
<dbReference type="GO" id="GO:0004722">
    <property type="term" value="F:protein serine/threonine phosphatase activity"/>
    <property type="evidence" value="ECO:0007669"/>
    <property type="project" value="InterPro"/>
</dbReference>
<accession>A0A6J6HZD6</accession>
<dbReference type="PANTHER" id="PTHR47992">
    <property type="entry name" value="PROTEIN PHOSPHATASE"/>
    <property type="match status" value="1"/>
</dbReference>
<dbReference type="SMART" id="SM00332">
    <property type="entry name" value="PP2Cc"/>
    <property type="match status" value="1"/>
</dbReference>
<dbReference type="InterPro" id="IPR001932">
    <property type="entry name" value="PPM-type_phosphatase-like_dom"/>
</dbReference>
<dbReference type="InterPro" id="IPR015655">
    <property type="entry name" value="PP2C"/>
</dbReference>
<protein>
    <submittedName>
        <fullName evidence="4">Unannotated protein</fullName>
    </submittedName>
</protein>
<keyword evidence="2" id="KW-0812">Transmembrane</keyword>